<organism evidence="1 2">
    <name type="scientific">Hyalomma asiaticum</name>
    <name type="common">Tick</name>
    <dbReference type="NCBI Taxonomy" id="266040"/>
    <lineage>
        <taxon>Eukaryota</taxon>
        <taxon>Metazoa</taxon>
        <taxon>Ecdysozoa</taxon>
        <taxon>Arthropoda</taxon>
        <taxon>Chelicerata</taxon>
        <taxon>Arachnida</taxon>
        <taxon>Acari</taxon>
        <taxon>Parasitiformes</taxon>
        <taxon>Ixodida</taxon>
        <taxon>Ixodoidea</taxon>
        <taxon>Ixodidae</taxon>
        <taxon>Hyalomminae</taxon>
        <taxon>Hyalomma</taxon>
    </lineage>
</organism>
<reference evidence="1" key="1">
    <citation type="submission" date="2020-05" db="EMBL/GenBank/DDBJ databases">
        <title>Large-scale comparative analyses of tick genomes elucidate their genetic diversity and vector capacities.</title>
        <authorList>
            <person name="Jia N."/>
            <person name="Wang J."/>
            <person name="Shi W."/>
            <person name="Du L."/>
            <person name="Sun Y."/>
            <person name="Zhan W."/>
            <person name="Jiang J."/>
            <person name="Wang Q."/>
            <person name="Zhang B."/>
            <person name="Ji P."/>
            <person name="Sakyi L.B."/>
            <person name="Cui X."/>
            <person name="Yuan T."/>
            <person name="Jiang B."/>
            <person name="Yang W."/>
            <person name="Lam T.T.-Y."/>
            <person name="Chang Q."/>
            <person name="Ding S."/>
            <person name="Wang X."/>
            <person name="Zhu J."/>
            <person name="Ruan X."/>
            <person name="Zhao L."/>
            <person name="Wei J."/>
            <person name="Que T."/>
            <person name="Du C."/>
            <person name="Cheng J."/>
            <person name="Dai P."/>
            <person name="Han X."/>
            <person name="Huang E."/>
            <person name="Gao Y."/>
            <person name="Liu J."/>
            <person name="Shao H."/>
            <person name="Ye R."/>
            <person name="Li L."/>
            <person name="Wei W."/>
            <person name="Wang X."/>
            <person name="Wang C."/>
            <person name="Yang T."/>
            <person name="Huo Q."/>
            <person name="Li W."/>
            <person name="Guo W."/>
            <person name="Chen H."/>
            <person name="Zhou L."/>
            <person name="Ni X."/>
            <person name="Tian J."/>
            <person name="Zhou Y."/>
            <person name="Sheng Y."/>
            <person name="Liu T."/>
            <person name="Pan Y."/>
            <person name="Xia L."/>
            <person name="Li J."/>
            <person name="Zhao F."/>
            <person name="Cao W."/>
        </authorList>
    </citation>
    <scope>NUCLEOTIDE SEQUENCE</scope>
    <source>
        <strain evidence="1">Hyas-2018</strain>
    </source>
</reference>
<sequence length="185" mass="19559">MRSQRRDTSLRVLSTLSSTPPRCAELRRSLGACDPTTAVLSRTGVLGLVGSSGFGGESAAALDDSSPSRRGPSPGSPRGCRHFSVGCVRNVTVAWAFRVASVLIGSAPTTRLFPGDQHGSLANSIQFPVVSRLVPIAQMPRRFVALYPCLGNRYSCVQQAATSHDFCRCGRALSGARVPDAQSAR</sequence>
<proteinExistence type="predicted"/>
<dbReference type="EMBL" id="CM023481">
    <property type="protein sequence ID" value="KAH6947838.1"/>
    <property type="molecule type" value="Genomic_DNA"/>
</dbReference>
<evidence type="ECO:0000313" key="2">
    <source>
        <dbReference type="Proteomes" id="UP000821845"/>
    </source>
</evidence>
<protein>
    <submittedName>
        <fullName evidence="1">Uncharacterized protein</fullName>
    </submittedName>
</protein>
<gene>
    <name evidence="1" type="ORF">HPB50_021730</name>
</gene>
<name>A0ACB7TNT7_HYAAI</name>
<keyword evidence="2" id="KW-1185">Reference proteome</keyword>
<comment type="caution">
    <text evidence="1">The sequence shown here is derived from an EMBL/GenBank/DDBJ whole genome shotgun (WGS) entry which is preliminary data.</text>
</comment>
<accession>A0ACB7TNT7</accession>
<evidence type="ECO:0000313" key="1">
    <source>
        <dbReference type="EMBL" id="KAH6947838.1"/>
    </source>
</evidence>
<dbReference type="Proteomes" id="UP000821845">
    <property type="component" value="Chromosome 1"/>
</dbReference>